<gene>
    <name evidence="1" type="ORF">METZ01_LOCUS4936</name>
</gene>
<name>A0A381NBX6_9ZZZZ</name>
<protein>
    <recommendedName>
        <fullName evidence="2">Gylcosyl hydrolase 115 C-terminal domain-containing protein</fullName>
    </recommendedName>
</protein>
<proteinExistence type="predicted"/>
<evidence type="ECO:0000313" key="1">
    <source>
        <dbReference type="EMBL" id="SUZ52082.1"/>
    </source>
</evidence>
<dbReference type="AlphaFoldDB" id="A0A381NBX6"/>
<evidence type="ECO:0008006" key="2">
    <source>
        <dbReference type="Google" id="ProtNLM"/>
    </source>
</evidence>
<organism evidence="1">
    <name type="scientific">marine metagenome</name>
    <dbReference type="NCBI Taxonomy" id="408172"/>
    <lineage>
        <taxon>unclassified sequences</taxon>
        <taxon>metagenomes</taxon>
        <taxon>ecological metagenomes</taxon>
    </lineage>
</organism>
<dbReference type="EMBL" id="UINC01000255">
    <property type="protein sequence ID" value="SUZ52082.1"/>
    <property type="molecule type" value="Genomic_DNA"/>
</dbReference>
<sequence>MGGSYLAEEPSGPYLKYALFCNDTSEGEDGDLSLNGIVDLYELPAPDGSEDTSDPVLATVDFNLAFCIGGAEPGDHHLFVTLKTPGIPLETPPAQKVEWEEGILFQRWIKTFRIPVQKPGIHSAAILFDGIPLGEATFLVRYAPKPA</sequence>
<reference evidence="1" key="1">
    <citation type="submission" date="2018-05" db="EMBL/GenBank/DDBJ databases">
        <authorList>
            <person name="Lanie J.A."/>
            <person name="Ng W.-L."/>
            <person name="Kazmierczak K.M."/>
            <person name="Andrzejewski T.M."/>
            <person name="Davidsen T.M."/>
            <person name="Wayne K.J."/>
            <person name="Tettelin H."/>
            <person name="Glass J.I."/>
            <person name="Rusch D."/>
            <person name="Podicherti R."/>
            <person name="Tsui H.-C.T."/>
            <person name="Winkler M.E."/>
        </authorList>
    </citation>
    <scope>NUCLEOTIDE SEQUENCE</scope>
</reference>
<accession>A0A381NBX6</accession>